<protein>
    <submittedName>
        <fullName evidence="1">Uncharacterized protein</fullName>
    </submittedName>
</protein>
<proteinExistence type="predicted"/>
<reference evidence="2" key="1">
    <citation type="journal article" date="2019" name="Int. J. Syst. Evol. Microbiol.">
        <title>The Global Catalogue of Microorganisms (GCM) 10K type strain sequencing project: providing services to taxonomists for standard genome sequencing and annotation.</title>
        <authorList>
            <consortium name="The Broad Institute Genomics Platform"/>
            <consortium name="The Broad Institute Genome Sequencing Center for Infectious Disease"/>
            <person name="Wu L."/>
            <person name="Ma J."/>
        </authorList>
    </citation>
    <scope>NUCLEOTIDE SEQUENCE [LARGE SCALE GENOMIC DNA]</scope>
    <source>
        <strain evidence="2">CGMCC 1.12806</strain>
    </source>
</reference>
<evidence type="ECO:0000313" key="2">
    <source>
        <dbReference type="Proteomes" id="UP000627464"/>
    </source>
</evidence>
<keyword evidence="2" id="KW-1185">Reference proteome</keyword>
<gene>
    <name evidence="1" type="ORF">GCM10011328_12190</name>
</gene>
<dbReference type="Proteomes" id="UP000627464">
    <property type="component" value="Unassembled WGS sequence"/>
</dbReference>
<comment type="caution">
    <text evidence="1">The sequence shown here is derived from an EMBL/GenBank/DDBJ whole genome shotgun (WGS) entry which is preliminary data.</text>
</comment>
<organism evidence="1 2">
    <name type="scientific">Hafnia psychrotolerans</name>
    <dbReference type="NCBI Taxonomy" id="1477018"/>
    <lineage>
        <taxon>Bacteria</taxon>
        <taxon>Pseudomonadati</taxon>
        <taxon>Pseudomonadota</taxon>
        <taxon>Gammaproteobacteria</taxon>
        <taxon>Enterobacterales</taxon>
        <taxon>Hafniaceae</taxon>
        <taxon>Hafnia</taxon>
    </lineage>
</organism>
<sequence length="71" mass="7728">MPDMQIYCDHCGCGRFMVNKTKPMDVVVESLICHACGTVTGAESVVVFTERTWLSQLTVVDHDPGDALLVG</sequence>
<dbReference type="RefSeq" id="WP_188471540.1">
    <property type="nucleotide sequence ID" value="NZ_BMFZ01000003.1"/>
</dbReference>
<evidence type="ECO:0000313" key="1">
    <source>
        <dbReference type="EMBL" id="GGA38906.1"/>
    </source>
</evidence>
<name>A0ABQ1G8M4_9GAMM</name>
<dbReference type="EMBL" id="BMFZ01000003">
    <property type="protein sequence ID" value="GGA38906.1"/>
    <property type="molecule type" value="Genomic_DNA"/>
</dbReference>
<accession>A0ABQ1G8M4</accession>